<feature type="compositionally biased region" description="Basic and acidic residues" evidence="1">
    <location>
        <begin position="130"/>
        <end position="144"/>
    </location>
</feature>
<evidence type="ECO:0000259" key="2">
    <source>
        <dbReference type="PROSITE" id="PS51397"/>
    </source>
</evidence>
<dbReference type="OrthoDB" id="447842at2759"/>
<dbReference type="InterPro" id="IPR013536">
    <property type="entry name" value="WLM_dom"/>
</dbReference>
<comment type="caution">
    <text evidence="3">The sequence shown here is derived from an EMBL/GenBank/DDBJ whole genome shotgun (WGS) entry which is preliminary data.</text>
</comment>
<sequence length="324" mass="35671">MNHLAGFQQLNAQLCREVAALRVKGYYGDGMYSAGSRLMDSAQIAGRGLGATDYDLPEYMCGGAQERGRASTLRRAPRRNGVPRTKRRKAGTRVTSKYAFLGEGNALNAHVEGEEEKKKGTGFRKSTQSAKERQARLEATERRLKGIQQPSEQPQEPTADSDSDSDADSFKETDDLRRKLLADSGTGWKFDIVLESEPQPTDNDIIDLISDDESSISKAKISPTPKPGPSVTSGSQRGGPSLSNLVRNEIEYRKREQLGLVGERKLGGGANQRAHRPQSRLLDLHPASSQKDKIQPAEHRNENPKSTVTPPKKAEEWACLVCTW</sequence>
<dbReference type="EMBL" id="SSOP01000083">
    <property type="protein sequence ID" value="KAB5591916.1"/>
    <property type="molecule type" value="Genomic_DNA"/>
</dbReference>
<keyword evidence="4" id="KW-1185">Reference proteome</keyword>
<feature type="compositionally biased region" description="Basic and acidic residues" evidence="1">
    <location>
        <begin position="248"/>
        <end position="266"/>
    </location>
</feature>
<name>A0A5N5QKF3_9AGAM</name>
<feature type="compositionally biased region" description="Basic and acidic residues" evidence="1">
    <location>
        <begin position="290"/>
        <end position="303"/>
    </location>
</feature>
<protein>
    <submittedName>
        <fullName evidence="3">WLM domain containing protein</fullName>
    </submittedName>
</protein>
<feature type="region of interest" description="Disordered" evidence="1">
    <location>
        <begin position="112"/>
        <end position="312"/>
    </location>
</feature>
<feature type="domain" description="WLM" evidence="2">
    <location>
        <begin position="1"/>
        <end position="90"/>
    </location>
</feature>
<accession>A0A5N5QKF3</accession>
<evidence type="ECO:0000256" key="1">
    <source>
        <dbReference type="SAM" id="MobiDB-lite"/>
    </source>
</evidence>
<proteinExistence type="predicted"/>
<evidence type="ECO:0000313" key="4">
    <source>
        <dbReference type="Proteomes" id="UP000383932"/>
    </source>
</evidence>
<dbReference type="AlphaFoldDB" id="A0A5N5QKF3"/>
<gene>
    <name evidence="3" type="ORF">CTheo_4649</name>
</gene>
<dbReference type="Proteomes" id="UP000383932">
    <property type="component" value="Unassembled WGS sequence"/>
</dbReference>
<reference evidence="3 4" key="1">
    <citation type="journal article" date="2019" name="Fungal Biol. Biotechnol.">
        <title>Draft genome sequence of fastidious pathogen Ceratobasidium theobromae, which causes vascular-streak dieback in Theobroma cacao.</title>
        <authorList>
            <person name="Ali S.S."/>
            <person name="Asman A."/>
            <person name="Shao J."/>
            <person name="Firmansyah A.P."/>
            <person name="Susilo A.W."/>
            <person name="Rosmana A."/>
            <person name="McMahon P."/>
            <person name="Junaid M."/>
            <person name="Guest D."/>
            <person name="Kheng T.Y."/>
            <person name="Meinhardt L.W."/>
            <person name="Bailey B.A."/>
        </authorList>
    </citation>
    <scope>NUCLEOTIDE SEQUENCE [LARGE SCALE GENOMIC DNA]</scope>
    <source>
        <strain evidence="3 4">CT2</strain>
    </source>
</reference>
<organism evidence="3 4">
    <name type="scientific">Ceratobasidium theobromae</name>
    <dbReference type="NCBI Taxonomy" id="1582974"/>
    <lineage>
        <taxon>Eukaryota</taxon>
        <taxon>Fungi</taxon>
        <taxon>Dikarya</taxon>
        <taxon>Basidiomycota</taxon>
        <taxon>Agaricomycotina</taxon>
        <taxon>Agaricomycetes</taxon>
        <taxon>Cantharellales</taxon>
        <taxon>Ceratobasidiaceae</taxon>
        <taxon>Ceratobasidium</taxon>
    </lineage>
</organism>
<dbReference type="PROSITE" id="PS51397">
    <property type="entry name" value="WLM"/>
    <property type="match status" value="1"/>
</dbReference>
<feature type="compositionally biased region" description="Basic and acidic residues" evidence="1">
    <location>
        <begin position="168"/>
        <end position="181"/>
    </location>
</feature>
<feature type="compositionally biased region" description="Polar residues" evidence="1">
    <location>
        <begin position="148"/>
        <end position="158"/>
    </location>
</feature>
<evidence type="ECO:0000313" key="3">
    <source>
        <dbReference type="EMBL" id="KAB5591916.1"/>
    </source>
</evidence>
<feature type="region of interest" description="Disordered" evidence="1">
    <location>
        <begin position="69"/>
        <end position="95"/>
    </location>
</feature>